<organism evidence="1 2">
    <name type="scientific">Araneus ventricosus</name>
    <name type="common">Orbweaver spider</name>
    <name type="synonym">Epeira ventricosa</name>
    <dbReference type="NCBI Taxonomy" id="182803"/>
    <lineage>
        <taxon>Eukaryota</taxon>
        <taxon>Metazoa</taxon>
        <taxon>Ecdysozoa</taxon>
        <taxon>Arthropoda</taxon>
        <taxon>Chelicerata</taxon>
        <taxon>Arachnida</taxon>
        <taxon>Araneae</taxon>
        <taxon>Araneomorphae</taxon>
        <taxon>Entelegynae</taxon>
        <taxon>Araneoidea</taxon>
        <taxon>Araneidae</taxon>
        <taxon>Araneus</taxon>
    </lineage>
</organism>
<dbReference type="Proteomes" id="UP000499080">
    <property type="component" value="Unassembled WGS sequence"/>
</dbReference>
<gene>
    <name evidence="1" type="ORF">AVEN_171484_1</name>
</gene>
<reference evidence="1 2" key="1">
    <citation type="journal article" date="2019" name="Sci. Rep.">
        <title>Orb-weaving spider Araneus ventricosus genome elucidates the spidroin gene catalogue.</title>
        <authorList>
            <person name="Kono N."/>
            <person name="Nakamura H."/>
            <person name="Ohtoshi R."/>
            <person name="Moran D.A.P."/>
            <person name="Shinohara A."/>
            <person name="Yoshida Y."/>
            <person name="Fujiwara M."/>
            <person name="Mori M."/>
            <person name="Tomita M."/>
            <person name="Arakawa K."/>
        </authorList>
    </citation>
    <scope>NUCLEOTIDE SEQUENCE [LARGE SCALE GENOMIC DNA]</scope>
</reference>
<evidence type="ECO:0000313" key="2">
    <source>
        <dbReference type="Proteomes" id="UP000499080"/>
    </source>
</evidence>
<evidence type="ECO:0000313" key="1">
    <source>
        <dbReference type="EMBL" id="GBM62476.1"/>
    </source>
</evidence>
<sequence>MCSFEIGQDRGNLSETGRRTCLFATRVIINRASFSSKINHIITEQGPFLTYLYRFGFDRCVCGDKGDPDHYATDLLTPQHTPKLGARPAPCRLGGVAGTSEVQCRMKSRKSGMIVQIILSKQLKQRKKSACNRLPGDETLSFHEAQC</sequence>
<proteinExistence type="predicted"/>
<protein>
    <submittedName>
        <fullName evidence="1">Uncharacterized protein</fullName>
    </submittedName>
</protein>
<name>A0A4Y2HB08_ARAVE</name>
<comment type="caution">
    <text evidence="1">The sequence shown here is derived from an EMBL/GenBank/DDBJ whole genome shotgun (WGS) entry which is preliminary data.</text>
</comment>
<dbReference type="EMBL" id="BGPR01001819">
    <property type="protein sequence ID" value="GBM62476.1"/>
    <property type="molecule type" value="Genomic_DNA"/>
</dbReference>
<dbReference type="AlphaFoldDB" id="A0A4Y2HB08"/>
<keyword evidence="2" id="KW-1185">Reference proteome</keyword>
<accession>A0A4Y2HB08</accession>